<evidence type="ECO:0000313" key="2">
    <source>
        <dbReference type="Proteomes" id="UP000028939"/>
    </source>
</evidence>
<dbReference type="HOGENOM" id="CLU_068063_1_0_11"/>
<dbReference type="SUPFAM" id="SSF53649">
    <property type="entry name" value="Alkaline phosphatase-like"/>
    <property type="match status" value="1"/>
</dbReference>
<dbReference type="KEGG" id="cuv:CUREI_02090"/>
<dbReference type="InterPro" id="IPR017850">
    <property type="entry name" value="Alkaline_phosphatase_core_sf"/>
</dbReference>
<protein>
    <recommendedName>
        <fullName evidence="3">Phosphodiesterase</fullName>
    </recommendedName>
</protein>
<dbReference type="EMBL" id="CP009215">
    <property type="protein sequence ID" value="AIL96261.1"/>
    <property type="molecule type" value="Genomic_DNA"/>
</dbReference>
<reference evidence="1 2" key="1">
    <citation type="submission" date="2014-08" db="EMBL/GenBank/DDBJ databases">
        <title>Complete genome sequence of Corynebacterium ureicelerivorans DSM 45051, a lipophilic and urea-splitting isolate from a blood culture of a septicaemia patient.</title>
        <authorList>
            <person name="Tippelt A."/>
            <person name="Albersmeier A."/>
            <person name="Brinkrolf K."/>
            <person name="Ruckert C."/>
            <person name="Tauch A."/>
        </authorList>
    </citation>
    <scope>NUCLEOTIDE SEQUENCE [LARGE SCALE GENOMIC DNA]</scope>
    <source>
        <strain evidence="1 2">IMMIB RIV-2301</strain>
    </source>
</reference>
<evidence type="ECO:0000313" key="1">
    <source>
        <dbReference type="EMBL" id="AIL96261.1"/>
    </source>
</evidence>
<keyword evidence="2" id="KW-1185">Reference proteome</keyword>
<accession>A0A077HIK8</accession>
<gene>
    <name evidence="1" type="ORF">CUREI_02090</name>
</gene>
<dbReference type="AlphaFoldDB" id="A0A077HIK8"/>
<dbReference type="InterPro" id="IPR002591">
    <property type="entry name" value="Phosphodiest/P_Trfase"/>
</dbReference>
<proteinExistence type="predicted"/>
<organism evidence="1 2">
    <name type="scientific">Corynebacterium ureicelerivorans</name>
    <dbReference type="NCBI Taxonomy" id="401472"/>
    <lineage>
        <taxon>Bacteria</taxon>
        <taxon>Bacillati</taxon>
        <taxon>Actinomycetota</taxon>
        <taxon>Actinomycetes</taxon>
        <taxon>Mycobacteriales</taxon>
        <taxon>Corynebacteriaceae</taxon>
        <taxon>Corynebacterium</taxon>
    </lineage>
</organism>
<dbReference type="Gene3D" id="3.40.720.10">
    <property type="entry name" value="Alkaline Phosphatase, subunit A"/>
    <property type="match status" value="1"/>
</dbReference>
<name>A0A077HIK8_9CORY</name>
<evidence type="ECO:0008006" key="3">
    <source>
        <dbReference type="Google" id="ProtNLM"/>
    </source>
</evidence>
<dbReference type="STRING" id="401472.CUREI_02090"/>
<sequence>MHFREEQIKAGLHRVVARDGETHGYISADAECVAYAHAALRGPGFDAGFVYCCDVDDAGHVYGALSGDYNEAIRRLDGHVSTLVEDVKFRYETFNEDWLVIITTDHGHVDEGGHGGDSPEERASWVIAWAPSGHVPAWGESIEPVELTPLILNERYGGA</sequence>
<dbReference type="Proteomes" id="UP000028939">
    <property type="component" value="Chromosome"/>
</dbReference>
<dbReference type="Pfam" id="PF01663">
    <property type="entry name" value="Phosphodiest"/>
    <property type="match status" value="1"/>
</dbReference>